<dbReference type="PANTHER" id="PTHR43023">
    <property type="entry name" value="PROTEIN TRIGALACTOSYLDIACYLGLYCEROL 3, CHLOROPLASTIC"/>
    <property type="match status" value="1"/>
</dbReference>
<dbReference type="Gene3D" id="3.40.50.300">
    <property type="entry name" value="P-loop containing nucleotide triphosphate hydrolases"/>
    <property type="match status" value="1"/>
</dbReference>
<dbReference type="EMBL" id="JBHPBY010000098">
    <property type="protein sequence ID" value="MFC1850423.1"/>
    <property type="molecule type" value="Genomic_DNA"/>
</dbReference>
<dbReference type="CDD" id="cd03261">
    <property type="entry name" value="ABC_Org_Solvent_Resistant"/>
    <property type="match status" value="1"/>
</dbReference>
<name>A0ABV6YWH9_UNCC1</name>
<evidence type="ECO:0000313" key="5">
    <source>
        <dbReference type="EMBL" id="MFC1850423.1"/>
    </source>
</evidence>
<organism evidence="5 6">
    <name type="scientific">candidate division CSSED10-310 bacterium</name>
    <dbReference type="NCBI Taxonomy" id="2855610"/>
    <lineage>
        <taxon>Bacteria</taxon>
        <taxon>Bacteria division CSSED10-310</taxon>
    </lineage>
</organism>
<dbReference type="InterPro" id="IPR017871">
    <property type="entry name" value="ABC_transporter-like_CS"/>
</dbReference>
<dbReference type="PROSITE" id="PS00211">
    <property type="entry name" value="ABC_TRANSPORTER_1"/>
    <property type="match status" value="1"/>
</dbReference>
<gene>
    <name evidence="5" type="ORF">ACFL27_09560</name>
</gene>
<dbReference type="InterPro" id="IPR027417">
    <property type="entry name" value="P-loop_NTPase"/>
</dbReference>
<reference evidence="5 6" key="1">
    <citation type="submission" date="2024-09" db="EMBL/GenBank/DDBJ databases">
        <title>Laminarin stimulates single cell rates of sulfate reduction while oxygen inhibits transcriptomic activity in coastal marine sediment.</title>
        <authorList>
            <person name="Lindsay M."/>
            <person name="Orcutt B."/>
            <person name="Emerson D."/>
            <person name="Stepanauskas R."/>
            <person name="D'Angelo T."/>
        </authorList>
    </citation>
    <scope>NUCLEOTIDE SEQUENCE [LARGE SCALE GENOMIC DNA]</scope>
    <source>
        <strain evidence="5">SAG AM-311-K15</strain>
    </source>
</reference>
<dbReference type="SMART" id="SM00382">
    <property type="entry name" value="AAA"/>
    <property type="match status" value="1"/>
</dbReference>
<dbReference type="Proteomes" id="UP001594351">
    <property type="component" value="Unassembled WGS sequence"/>
</dbReference>
<dbReference type="SUPFAM" id="SSF52540">
    <property type="entry name" value="P-loop containing nucleoside triphosphate hydrolases"/>
    <property type="match status" value="1"/>
</dbReference>
<dbReference type="PANTHER" id="PTHR43023:SF6">
    <property type="entry name" value="INTERMEMBRANE PHOSPHOLIPID TRANSPORT SYSTEM ATP-BINDING PROTEIN MLAF"/>
    <property type="match status" value="1"/>
</dbReference>
<keyword evidence="6" id="KW-1185">Reference proteome</keyword>
<accession>A0ABV6YWH9</accession>
<evidence type="ECO:0000256" key="2">
    <source>
        <dbReference type="ARBA" id="ARBA00022741"/>
    </source>
</evidence>
<dbReference type="Pfam" id="PF00005">
    <property type="entry name" value="ABC_tran"/>
    <property type="match status" value="1"/>
</dbReference>
<dbReference type="PROSITE" id="PS50893">
    <property type="entry name" value="ABC_TRANSPORTER_2"/>
    <property type="match status" value="1"/>
</dbReference>
<sequence length="251" mass="27671">MEPIIVLENVCKAFGDKQVLKHLDLTIYPGESMVIIGGSGIGKSVTIKHIIGLLKQDSGAVKVYGQEVSTLSERELYSLRKNFGMLFQGAALFDSLTIAENVSFVLDRHTRLSKAEKESIVSEKLQMVGMSGYEKKKPADLSGGMKKRVGLARAIAFNPEIMLYDEPTTGLDPIMGDIINNLIVRLNRELNITSVTITHDMNSAYKIADRIAMIYQGKIIEINTPDQIKNSKNPIVSQFVRGEARVNTGAE</sequence>
<dbReference type="InterPro" id="IPR003439">
    <property type="entry name" value="ABC_transporter-like_ATP-bd"/>
</dbReference>
<evidence type="ECO:0000259" key="4">
    <source>
        <dbReference type="PROSITE" id="PS50893"/>
    </source>
</evidence>
<evidence type="ECO:0000256" key="1">
    <source>
        <dbReference type="ARBA" id="ARBA00022448"/>
    </source>
</evidence>
<dbReference type="InterPro" id="IPR003593">
    <property type="entry name" value="AAA+_ATPase"/>
</dbReference>
<feature type="domain" description="ABC transporter" evidence="4">
    <location>
        <begin position="5"/>
        <end position="241"/>
    </location>
</feature>
<keyword evidence="2" id="KW-0547">Nucleotide-binding</keyword>
<evidence type="ECO:0000313" key="6">
    <source>
        <dbReference type="Proteomes" id="UP001594351"/>
    </source>
</evidence>
<evidence type="ECO:0000256" key="3">
    <source>
        <dbReference type="ARBA" id="ARBA00022840"/>
    </source>
</evidence>
<comment type="caution">
    <text evidence="5">The sequence shown here is derived from an EMBL/GenBank/DDBJ whole genome shotgun (WGS) entry which is preliminary data.</text>
</comment>
<proteinExistence type="predicted"/>
<keyword evidence="1" id="KW-0813">Transport</keyword>
<dbReference type="GO" id="GO:0005524">
    <property type="term" value="F:ATP binding"/>
    <property type="evidence" value="ECO:0007669"/>
    <property type="project" value="UniProtKB-KW"/>
</dbReference>
<keyword evidence="3 5" id="KW-0067">ATP-binding</keyword>
<protein>
    <submittedName>
        <fullName evidence="5">ABC transporter ATP-binding protein</fullName>
    </submittedName>
</protein>